<dbReference type="PANTHER" id="PTHR47504">
    <property type="entry name" value="RIGHT ORIGIN-BINDING PROTEIN"/>
    <property type="match status" value="1"/>
</dbReference>
<dbReference type="EMBL" id="RRGJ01000121">
    <property type="protein sequence ID" value="TJQ06262.1"/>
    <property type="molecule type" value="Genomic_DNA"/>
</dbReference>
<evidence type="ECO:0000256" key="2">
    <source>
        <dbReference type="ARBA" id="ARBA00023125"/>
    </source>
</evidence>
<comment type="caution">
    <text evidence="4">The sequence shown here is derived from an EMBL/GenBank/DDBJ whole genome shotgun (WGS) entry which is preliminary data.</text>
</comment>
<dbReference type="InterPro" id="IPR011256">
    <property type="entry name" value="Reg_factor_effector_dom_sf"/>
</dbReference>
<gene>
    <name evidence="4" type="ORF">C9Z68_25895</name>
</gene>
<dbReference type="InterPro" id="IPR018060">
    <property type="entry name" value="HTH_AraC"/>
</dbReference>
<dbReference type="Gene3D" id="1.10.10.60">
    <property type="entry name" value="Homeodomain-like"/>
    <property type="match status" value="2"/>
</dbReference>
<keyword evidence="1" id="KW-0805">Transcription regulation</keyword>
<keyword evidence="3" id="KW-0804">Transcription</keyword>
<sequence>MLQKTTINAILRYIDEHIEKKNINIHILVQYSGYSRRYLQLLFCKELGIPIGKYIQRRRITRAALLLRLTRLPITLISERLCYDSQQTFTREFRKHTGYTPLQYRKSEEWTFKNQTGHRDLKISLPVPQITALPQICFSGISINYTGRIPHKYDNAKKKWDTINSILSKKTKIYVTNTISHGKKPSNEFNIKTIIHTSEEYPCTKNTTYPNIYAHFTYKGKMKDYVCYVNNLYLNVLPFYGLQRRSGYDLEIISTQPNGEYYFEYYLPIYKDSEVAPEIPDS</sequence>
<evidence type="ECO:0000313" key="5">
    <source>
        <dbReference type="Proteomes" id="UP000309937"/>
    </source>
</evidence>
<dbReference type="SMART" id="SM00342">
    <property type="entry name" value="HTH_ARAC"/>
    <property type="match status" value="1"/>
</dbReference>
<organism evidence="4 5">
    <name type="scientific">Escherichia coli</name>
    <dbReference type="NCBI Taxonomy" id="562"/>
    <lineage>
        <taxon>Bacteria</taxon>
        <taxon>Pseudomonadati</taxon>
        <taxon>Pseudomonadota</taxon>
        <taxon>Gammaproteobacteria</taxon>
        <taxon>Enterobacterales</taxon>
        <taxon>Enterobacteriaceae</taxon>
        <taxon>Escherichia</taxon>
    </lineage>
</organism>
<dbReference type="InterPro" id="IPR050959">
    <property type="entry name" value="MarA-like"/>
</dbReference>
<evidence type="ECO:0000256" key="1">
    <source>
        <dbReference type="ARBA" id="ARBA00023015"/>
    </source>
</evidence>
<name>A0A2A6Q1S3_ECOLX</name>
<evidence type="ECO:0000313" key="4">
    <source>
        <dbReference type="EMBL" id="TJQ06262.1"/>
    </source>
</evidence>
<dbReference type="Pfam" id="PF12833">
    <property type="entry name" value="HTH_18"/>
    <property type="match status" value="1"/>
</dbReference>
<evidence type="ECO:0000256" key="3">
    <source>
        <dbReference type="ARBA" id="ARBA00023163"/>
    </source>
</evidence>
<dbReference type="Gene3D" id="3.20.80.10">
    <property type="entry name" value="Regulatory factor, effector binding domain"/>
    <property type="match status" value="1"/>
</dbReference>
<dbReference type="Proteomes" id="UP000309937">
    <property type="component" value="Unassembled WGS sequence"/>
</dbReference>
<dbReference type="InterPro" id="IPR029441">
    <property type="entry name" value="Cass2"/>
</dbReference>
<geneLocation type="plasmid" evidence="4">
    <name>unnamed1</name>
</geneLocation>
<dbReference type="GO" id="GO:0003700">
    <property type="term" value="F:DNA-binding transcription factor activity"/>
    <property type="evidence" value="ECO:0007669"/>
    <property type="project" value="InterPro"/>
</dbReference>
<dbReference type="AlphaFoldDB" id="A0A2A6Q1S3"/>
<dbReference type="SUPFAM" id="SSF46689">
    <property type="entry name" value="Homeodomain-like"/>
    <property type="match status" value="1"/>
</dbReference>
<proteinExistence type="predicted"/>
<dbReference type="GO" id="GO:0043565">
    <property type="term" value="F:sequence-specific DNA binding"/>
    <property type="evidence" value="ECO:0007669"/>
    <property type="project" value="InterPro"/>
</dbReference>
<keyword evidence="2" id="KW-0238">DNA-binding</keyword>
<dbReference type="InterPro" id="IPR009057">
    <property type="entry name" value="Homeodomain-like_sf"/>
</dbReference>
<dbReference type="SUPFAM" id="SSF55136">
    <property type="entry name" value="Probable bacterial effector-binding domain"/>
    <property type="match status" value="1"/>
</dbReference>
<keyword evidence="4" id="KW-0614">Plasmid</keyword>
<reference evidence="4 5" key="1">
    <citation type="submission" date="2018-12" db="EMBL/GenBank/DDBJ databases">
        <title>Food and Water Safety Consortium.</title>
        <authorList>
            <person name="Tyson S."/>
            <person name="Peterson C.-L."/>
            <person name="Olson A."/>
            <person name="Tyler S."/>
            <person name="Cabral J."/>
            <person name="Lynch T."/>
            <person name="Knox N."/>
            <person name="Van Domselaar G."/>
            <person name="Graham M."/>
        </authorList>
    </citation>
    <scope>NUCLEOTIDE SEQUENCE [LARGE SCALE GENOMIC DNA]</scope>
    <source>
        <strain evidence="4 5">FWSEC0118</strain>
        <plasmid evidence="4">unnamed1</plasmid>
    </source>
</reference>
<protein>
    <submittedName>
        <fullName evidence="4">Helix-turn-helix domain-containing protein</fullName>
    </submittedName>
</protein>
<dbReference type="RefSeq" id="WP_086251859.1">
    <property type="nucleotide sequence ID" value="NZ_BHZO01000026.1"/>
</dbReference>
<accession>A0A2A6Q1S3</accession>
<dbReference type="PROSITE" id="PS01124">
    <property type="entry name" value="HTH_ARAC_FAMILY_2"/>
    <property type="match status" value="1"/>
</dbReference>
<dbReference type="Pfam" id="PF14526">
    <property type="entry name" value="Cass2"/>
    <property type="match status" value="1"/>
</dbReference>
<dbReference type="PANTHER" id="PTHR47504:SF3">
    <property type="entry name" value="HTH-TYPE TRANSCRIPTIONAL REGULATOR YKGA-RELATED"/>
    <property type="match status" value="1"/>
</dbReference>